<dbReference type="InterPro" id="IPR041740">
    <property type="entry name" value="AKii-LysC-BS"/>
</dbReference>
<dbReference type="GO" id="GO:0005829">
    <property type="term" value="C:cytosol"/>
    <property type="evidence" value="ECO:0007669"/>
    <property type="project" value="TreeGrafter"/>
</dbReference>
<gene>
    <name evidence="13" type="ORF">METZ01_LOCUS444641</name>
</gene>
<keyword evidence="7" id="KW-0547">Nucleotide-binding</keyword>
<keyword evidence="9" id="KW-0067">ATP-binding</keyword>
<keyword evidence="10" id="KW-0457">Lysine biosynthesis</keyword>
<dbReference type="CDD" id="cd04261">
    <property type="entry name" value="AAK_AKii-LysC-BS"/>
    <property type="match status" value="1"/>
</dbReference>
<sequence>MKKKLLIIKKFGGTSLSNIEKIKKAAKLVKKEVLLGNKVVVVVSALGKTTDKLQSLINKISFNSSAEEIDTILSSGEQTSSGLMALALNSINVKARSFLGWQVPILTNTSYGKAKILDIDSTLLKKEIKKGITPVIAGFQGISNEFRISTIGRGGSDTTAVAIASKLSADRCDIHTDVEGVYTADPRWVRKAKKIDQLTYDEMLEMASVGAQVLEPRSVSLAKNNNVILWVKSSFKNVKGTKIDDS</sequence>
<dbReference type="AlphaFoldDB" id="A0A382Z8E5"/>
<proteinExistence type="inferred from homology"/>
<evidence type="ECO:0000313" key="13">
    <source>
        <dbReference type="EMBL" id="SVD91787.1"/>
    </source>
</evidence>
<dbReference type="EC" id="2.7.2.4" evidence="4"/>
<evidence type="ECO:0000256" key="7">
    <source>
        <dbReference type="ARBA" id="ARBA00022741"/>
    </source>
</evidence>
<dbReference type="GO" id="GO:0009088">
    <property type="term" value="P:threonine biosynthetic process"/>
    <property type="evidence" value="ECO:0007669"/>
    <property type="project" value="UniProtKB-UniPathway"/>
</dbReference>
<dbReference type="Gene3D" id="3.40.1160.10">
    <property type="entry name" value="Acetylglutamate kinase-like"/>
    <property type="match status" value="1"/>
</dbReference>
<dbReference type="SUPFAM" id="SSF53633">
    <property type="entry name" value="Carbamate kinase-like"/>
    <property type="match status" value="1"/>
</dbReference>
<dbReference type="GO" id="GO:0004072">
    <property type="term" value="F:aspartate kinase activity"/>
    <property type="evidence" value="ECO:0007669"/>
    <property type="project" value="UniProtKB-EC"/>
</dbReference>
<dbReference type="PANTHER" id="PTHR21499">
    <property type="entry name" value="ASPARTATE KINASE"/>
    <property type="match status" value="1"/>
</dbReference>
<evidence type="ECO:0000256" key="10">
    <source>
        <dbReference type="ARBA" id="ARBA00023154"/>
    </source>
</evidence>
<evidence type="ECO:0000256" key="9">
    <source>
        <dbReference type="ARBA" id="ARBA00022840"/>
    </source>
</evidence>
<keyword evidence="5" id="KW-0028">Amino-acid biosynthesis</keyword>
<evidence type="ECO:0000256" key="4">
    <source>
        <dbReference type="ARBA" id="ARBA00013059"/>
    </source>
</evidence>
<evidence type="ECO:0000259" key="12">
    <source>
        <dbReference type="Pfam" id="PF00696"/>
    </source>
</evidence>
<keyword evidence="8" id="KW-0418">Kinase</keyword>
<dbReference type="FunFam" id="3.40.1160.10:FF:000002">
    <property type="entry name" value="Aspartokinase"/>
    <property type="match status" value="1"/>
</dbReference>
<evidence type="ECO:0000256" key="2">
    <source>
        <dbReference type="ARBA" id="ARBA00005139"/>
    </source>
</evidence>
<reference evidence="13" key="1">
    <citation type="submission" date="2018-05" db="EMBL/GenBank/DDBJ databases">
        <authorList>
            <person name="Lanie J.A."/>
            <person name="Ng W.-L."/>
            <person name="Kazmierczak K.M."/>
            <person name="Andrzejewski T.M."/>
            <person name="Davidsen T.M."/>
            <person name="Wayne K.J."/>
            <person name="Tettelin H."/>
            <person name="Glass J.I."/>
            <person name="Rusch D."/>
            <person name="Podicherti R."/>
            <person name="Tsui H.-C.T."/>
            <person name="Winkler M.E."/>
        </authorList>
    </citation>
    <scope>NUCLEOTIDE SEQUENCE</scope>
</reference>
<dbReference type="EMBL" id="UINC01181869">
    <property type="protein sequence ID" value="SVD91787.1"/>
    <property type="molecule type" value="Genomic_DNA"/>
</dbReference>
<comment type="pathway">
    <text evidence="1">Amino-acid biosynthesis; L-methionine biosynthesis via de novo pathway; L-homoserine from L-aspartate: step 1/3.</text>
</comment>
<dbReference type="InterPro" id="IPR001048">
    <property type="entry name" value="Asp/Glu/Uridylate_kinase"/>
</dbReference>
<dbReference type="Pfam" id="PF00696">
    <property type="entry name" value="AA_kinase"/>
    <property type="match status" value="1"/>
</dbReference>
<feature type="domain" description="Aspartate/glutamate/uridylate kinase" evidence="12">
    <location>
        <begin position="7"/>
        <end position="231"/>
    </location>
</feature>
<dbReference type="GO" id="GO:0009090">
    <property type="term" value="P:homoserine biosynthetic process"/>
    <property type="evidence" value="ECO:0007669"/>
    <property type="project" value="TreeGrafter"/>
</dbReference>
<dbReference type="GO" id="GO:0009089">
    <property type="term" value="P:lysine biosynthetic process via diaminopimelate"/>
    <property type="evidence" value="ECO:0007669"/>
    <property type="project" value="TreeGrafter"/>
</dbReference>
<feature type="non-terminal residue" evidence="13">
    <location>
        <position position="246"/>
    </location>
</feature>
<comment type="similarity">
    <text evidence="3">Belongs to the aspartokinase family.</text>
</comment>
<dbReference type="UniPathway" id="UPA00050">
    <property type="reaction ID" value="UER00461"/>
</dbReference>
<evidence type="ECO:0000256" key="3">
    <source>
        <dbReference type="ARBA" id="ARBA00010122"/>
    </source>
</evidence>
<comment type="pathway">
    <text evidence="2">Amino-acid biosynthesis; L-threonine biosynthesis; L-threonine from L-aspartate: step 1/5.</text>
</comment>
<evidence type="ECO:0000256" key="5">
    <source>
        <dbReference type="ARBA" id="ARBA00022605"/>
    </source>
</evidence>
<name>A0A382Z8E5_9ZZZZ</name>
<dbReference type="InterPro" id="IPR001341">
    <property type="entry name" value="Asp_kinase"/>
</dbReference>
<evidence type="ECO:0000256" key="1">
    <source>
        <dbReference type="ARBA" id="ARBA00004986"/>
    </source>
</evidence>
<protein>
    <recommendedName>
        <fullName evidence="4">aspartate kinase</fullName>
        <ecNumber evidence="4">2.7.2.4</ecNumber>
    </recommendedName>
</protein>
<evidence type="ECO:0000256" key="11">
    <source>
        <dbReference type="ARBA" id="ARBA00047872"/>
    </source>
</evidence>
<accession>A0A382Z8E5</accession>
<dbReference type="InterPro" id="IPR036393">
    <property type="entry name" value="AceGlu_kinase-like_sf"/>
</dbReference>
<evidence type="ECO:0000256" key="8">
    <source>
        <dbReference type="ARBA" id="ARBA00022777"/>
    </source>
</evidence>
<dbReference type="NCBIfam" id="TIGR00657">
    <property type="entry name" value="asp_kinases"/>
    <property type="match status" value="1"/>
</dbReference>
<dbReference type="InterPro" id="IPR018042">
    <property type="entry name" value="Aspartate_kinase_CS"/>
</dbReference>
<dbReference type="PROSITE" id="PS00324">
    <property type="entry name" value="ASPARTOKINASE"/>
    <property type="match status" value="1"/>
</dbReference>
<dbReference type="UniPathway" id="UPA00051">
    <property type="reaction ID" value="UER00462"/>
</dbReference>
<evidence type="ECO:0000256" key="6">
    <source>
        <dbReference type="ARBA" id="ARBA00022679"/>
    </source>
</evidence>
<dbReference type="PANTHER" id="PTHR21499:SF3">
    <property type="entry name" value="ASPARTOKINASE"/>
    <property type="match status" value="1"/>
</dbReference>
<dbReference type="GO" id="GO:0005524">
    <property type="term" value="F:ATP binding"/>
    <property type="evidence" value="ECO:0007669"/>
    <property type="project" value="UniProtKB-KW"/>
</dbReference>
<comment type="catalytic activity">
    <reaction evidence="11">
        <text>L-aspartate + ATP = 4-phospho-L-aspartate + ADP</text>
        <dbReference type="Rhea" id="RHEA:23776"/>
        <dbReference type="ChEBI" id="CHEBI:29991"/>
        <dbReference type="ChEBI" id="CHEBI:30616"/>
        <dbReference type="ChEBI" id="CHEBI:57535"/>
        <dbReference type="ChEBI" id="CHEBI:456216"/>
        <dbReference type="EC" id="2.7.2.4"/>
    </reaction>
</comment>
<keyword evidence="6" id="KW-0808">Transferase</keyword>
<organism evidence="13">
    <name type="scientific">marine metagenome</name>
    <dbReference type="NCBI Taxonomy" id="408172"/>
    <lineage>
        <taxon>unclassified sequences</taxon>
        <taxon>metagenomes</taxon>
        <taxon>ecological metagenomes</taxon>
    </lineage>
</organism>